<dbReference type="Proteomes" id="UP001162992">
    <property type="component" value="Chromosome 17"/>
</dbReference>
<gene>
    <name evidence="1" type="ORF">O6H91_17G070400</name>
</gene>
<accession>A0ACC2B7Y1</accession>
<sequence>MVRGLVGGSHISCKGHRSTSKKKASIEAKECKANGKIKECKLDEQSAWSYVLSESMTVKADVGFTSPNELYISDPILQLKNNECITKDTNYVRKVSIVIDPFSAVVNAEQMGCESEKLGCEFEELGRECRVCIPEMAVNGTEQTDARGGFEESQQHFAIGSLNIMKQGGFKCREGACGDLNFETAAADCQDVDCATSLFENVESSSCGLPDSSGWDPFNKVTGSKGEKQSVCIIEEQKSIEESDRQVRALLFTDGSGVAKDFLGAGSVDSSNLFFCEVEVSNDCCSPALGSRDGKHTSQCLDLEGESGVLSSSLLSGADGETNGNRQEVTRTSNEVLPVEIINSLLNSKEFVKREFSCFSPQQDGSKSRMETTDDRASKSNLVDCLEENVNSQAQENNFQPGRLEDEIFNKEHEEVESVPRKNPIKGDSLLGGMGVEMSLCKYPTSHEASAFERNIYGPKLQIGESIANNENCKLSTPREIHTTMVPICTLDEEHKKSIGDLDDLGGLDDVLDLVISLDTQEIFIDPVDELFAPNYSKVIKIPMCFKTMKEKVQAQQYLSWQAFVDDFERICYNAMKYNQIRSNIWRAAKKLLCEGKKLLEKFETRGSKLADSIKEVADDRSLGLVSENPVLKDLENVSRGKNGLNDCFVTSRYQPSVNDFLEQKGIDGPIRGGGEALRESPDVVEDFFLDEGNYLKTKGDYKTDSKLQLSITSEEVEIEECTLKGAVREDSDSQATDYSSSFECSLGEGKSDSASTGLWDSTEVQSRLRNGSAVLLYPEDDALVVEPNERKKKALNQEWKTYRRGIEWRCRWLELRIKALQDQASRYDQFLEEREVKKRWRTEHGLEIVSATRVVPFTDKHIKQPVLHRKRRRNLEDSIDAAAFMSRHPLFSRYEKKKQEQDDPHEGLFDNQHFRVIEHTSMGLEEAVQPDESDIDEPPSPIRGLILGEGSIEELLWNIESLQVRVVKLRNQLSRGTHINLNDVHWKSSWQGLQARNLSPVLEAQGEQSSLPSPKGIMRPPKHRPDGGLSLVGPSNSAPSNIPAQKSSGSATVRRRTADYDISNVVMPVSVGAKYVEPVRHAKIKTPCWRRLEEFTAPARSNGGNSSDEGTDDELYMKMHDQMEVKERLHRMPHSLKRHMDEAGASTVYRVVKARGKVTSMDPIELDRKGEDHGDNLAGESDVYSAALIKGKRTRRDSRGNFTHSRGRELLNLFAETSNLERSLQ</sequence>
<comment type="caution">
    <text evidence="1">The sequence shown here is derived from an EMBL/GenBank/DDBJ whole genome shotgun (WGS) entry which is preliminary data.</text>
</comment>
<protein>
    <submittedName>
        <fullName evidence="1">Uncharacterized protein</fullName>
    </submittedName>
</protein>
<organism evidence="1 2">
    <name type="scientific">Diphasiastrum complanatum</name>
    <name type="common">Issler's clubmoss</name>
    <name type="synonym">Lycopodium complanatum</name>
    <dbReference type="NCBI Taxonomy" id="34168"/>
    <lineage>
        <taxon>Eukaryota</taxon>
        <taxon>Viridiplantae</taxon>
        <taxon>Streptophyta</taxon>
        <taxon>Embryophyta</taxon>
        <taxon>Tracheophyta</taxon>
        <taxon>Lycopodiopsida</taxon>
        <taxon>Lycopodiales</taxon>
        <taxon>Lycopodiaceae</taxon>
        <taxon>Lycopodioideae</taxon>
        <taxon>Diphasiastrum</taxon>
    </lineage>
</organism>
<evidence type="ECO:0000313" key="1">
    <source>
        <dbReference type="EMBL" id="KAJ7525855.1"/>
    </source>
</evidence>
<reference evidence="2" key="1">
    <citation type="journal article" date="2024" name="Proc. Natl. Acad. Sci. U.S.A.">
        <title>Extraordinary preservation of gene collinearity over three hundred million years revealed in homosporous lycophytes.</title>
        <authorList>
            <person name="Li C."/>
            <person name="Wickell D."/>
            <person name="Kuo L.Y."/>
            <person name="Chen X."/>
            <person name="Nie B."/>
            <person name="Liao X."/>
            <person name="Peng D."/>
            <person name="Ji J."/>
            <person name="Jenkins J."/>
            <person name="Williams M."/>
            <person name="Shu S."/>
            <person name="Plott C."/>
            <person name="Barry K."/>
            <person name="Rajasekar S."/>
            <person name="Grimwood J."/>
            <person name="Han X."/>
            <person name="Sun S."/>
            <person name="Hou Z."/>
            <person name="He W."/>
            <person name="Dai G."/>
            <person name="Sun C."/>
            <person name="Schmutz J."/>
            <person name="Leebens-Mack J.H."/>
            <person name="Li F.W."/>
            <person name="Wang L."/>
        </authorList>
    </citation>
    <scope>NUCLEOTIDE SEQUENCE [LARGE SCALE GENOMIC DNA]</scope>
    <source>
        <strain evidence="2">cv. PW_Plant_1</strain>
    </source>
</reference>
<dbReference type="EMBL" id="CM055108">
    <property type="protein sequence ID" value="KAJ7525855.1"/>
    <property type="molecule type" value="Genomic_DNA"/>
</dbReference>
<keyword evidence="2" id="KW-1185">Reference proteome</keyword>
<proteinExistence type="predicted"/>
<evidence type="ECO:0000313" key="2">
    <source>
        <dbReference type="Proteomes" id="UP001162992"/>
    </source>
</evidence>
<name>A0ACC2B7Y1_DIPCM</name>